<organism evidence="4">
    <name type="scientific">Marseillevirus LCMAC201</name>
    <dbReference type="NCBI Taxonomy" id="2506605"/>
    <lineage>
        <taxon>Viruses</taxon>
        <taxon>Varidnaviria</taxon>
        <taxon>Bamfordvirae</taxon>
        <taxon>Nucleocytoviricota</taxon>
        <taxon>Megaviricetes</taxon>
        <taxon>Pimascovirales</taxon>
        <taxon>Pimascovirales incertae sedis</taxon>
        <taxon>Marseilleviridae</taxon>
    </lineage>
</organism>
<gene>
    <name evidence="4" type="ORF">LCMAC201_00970</name>
</gene>
<dbReference type="GO" id="GO:0008234">
    <property type="term" value="F:cysteine-type peptidase activity"/>
    <property type="evidence" value="ECO:0007669"/>
    <property type="project" value="InterPro"/>
</dbReference>
<name>A0A481YWN1_9VIRU</name>
<dbReference type="InterPro" id="IPR038765">
    <property type="entry name" value="Papain-like_cys_pep_sf"/>
</dbReference>
<keyword evidence="4" id="KW-0645">Protease</keyword>
<reference evidence="4" key="1">
    <citation type="journal article" date="2019" name="MBio">
        <title>Virus Genomes from Deep Sea Sediments Expand the Ocean Megavirome and Support Independent Origins of Viral Gigantism.</title>
        <authorList>
            <person name="Backstrom D."/>
            <person name="Yutin N."/>
            <person name="Jorgensen S.L."/>
            <person name="Dharamshi J."/>
            <person name="Homa F."/>
            <person name="Zaremba-Niedwiedzka K."/>
            <person name="Spang A."/>
            <person name="Wolf Y.I."/>
            <person name="Koonin E.V."/>
            <person name="Ettema T.J."/>
        </authorList>
    </citation>
    <scope>NUCLEOTIDE SEQUENCE</scope>
</reference>
<dbReference type="PROSITE" id="PS00139">
    <property type="entry name" value="THIOL_PROTEASE_CYS"/>
    <property type="match status" value="1"/>
</dbReference>
<dbReference type="SUPFAM" id="SSF54001">
    <property type="entry name" value="Cysteine proteinases"/>
    <property type="match status" value="1"/>
</dbReference>
<dbReference type="GO" id="GO:0006508">
    <property type="term" value="P:proteolysis"/>
    <property type="evidence" value="ECO:0007669"/>
    <property type="project" value="UniProtKB-KW"/>
</dbReference>
<evidence type="ECO:0000256" key="2">
    <source>
        <dbReference type="SAM" id="Phobius"/>
    </source>
</evidence>
<keyword evidence="2" id="KW-0472">Membrane</keyword>
<dbReference type="EMBL" id="MK500345">
    <property type="protein sequence ID" value="QBK87195.1"/>
    <property type="molecule type" value="Genomic_DNA"/>
</dbReference>
<sequence length="646" mass="71399">MYVMKEVLLLLIITLFGIFYLCYYHQTPIEGLNETLRDPAHLSATVYRATNTILTAANIYSDAMDKLPLPTEITDAYNEWINKGFISPIKDQMLCGGCWAFATCASLTDRLTIATNGHWYPLFGLSEQILISCGGDMGMQFYQGCEGGIPHFAIDALTKNGVPADSKCLVCSPGDSGGSNGTGLQRSGGVVNPNNASTCNTGGNVYAATNYTWWQTGCDGNTSCSLAAASTCPCAEVNAQMKQLHDNVSSPFNVKYKTIGEAHNYTVHGKNNELHTVDLWPNIPQEVITKNVIRMKKAIYYEGPITIGYRVTQDFYTFWPTSAVDNYYKYDGRSPMTGGHAVVIVGWKKMADGTPVWIVKNSWGANGGYGFPDGPKWNNPVTGKSQIKYLGGFWNHIMGINDSFIESNASGAHPNLHIPEINKYIDETIPPNWNKIMTLRDVYLKTAESKGKPPVTPPVTPIPLPVTPIPPPVTPIPLPPVTPIPAEEPGYTPIVLSSDKFNVVNLTPDNITPQALEEFFSRPDSMYMVGANDTETVNTIMSLLPIDKDRLSENDIQKLSRDIQKNIKGYILIAAKGDTNNYYYMDGDPVDWASLFNKDYANRAATIKKFVDDIYSKFQGLRLQAPVVQLSKIKDLQSFKTSRLWH</sequence>
<feature type="transmembrane region" description="Helical" evidence="2">
    <location>
        <begin position="7"/>
        <end position="26"/>
    </location>
</feature>
<protein>
    <submittedName>
        <fullName evidence="4">Papain family cysteine protease</fullName>
    </submittedName>
</protein>
<keyword evidence="2" id="KW-0812">Transmembrane</keyword>
<keyword evidence="2" id="KW-1133">Transmembrane helix</keyword>
<dbReference type="SMART" id="SM00645">
    <property type="entry name" value="Pept_C1"/>
    <property type="match status" value="1"/>
</dbReference>
<evidence type="ECO:0000256" key="1">
    <source>
        <dbReference type="ARBA" id="ARBA00008455"/>
    </source>
</evidence>
<accession>A0A481YWN1</accession>
<dbReference type="InterPro" id="IPR000668">
    <property type="entry name" value="Peptidase_C1A_C"/>
</dbReference>
<dbReference type="Gene3D" id="3.90.70.10">
    <property type="entry name" value="Cysteine proteinases"/>
    <property type="match status" value="1"/>
</dbReference>
<dbReference type="Pfam" id="PF00112">
    <property type="entry name" value="Peptidase_C1"/>
    <property type="match status" value="1"/>
</dbReference>
<proteinExistence type="inferred from homology"/>
<evidence type="ECO:0000313" key="4">
    <source>
        <dbReference type="EMBL" id="QBK87195.1"/>
    </source>
</evidence>
<comment type="similarity">
    <text evidence="1">Belongs to the peptidase C1 family.</text>
</comment>
<dbReference type="InterPro" id="IPR013128">
    <property type="entry name" value="Peptidase_C1A"/>
</dbReference>
<dbReference type="PANTHER" id="PTHR12411">
    <property type="entry name" value="CYSTEINE PROTEASE FAMILY C1-RELATED"/>
    <property type="match status" value="1"/>
</dbReference>
<feature type="domain" description="Peptidase C1A papain C-terminal" evidence="3">
    <location>
        <begin position="74"/>
        <end position="384"/>
    </location>
</feature>
<dbReference type="InterPro" id="IPR000169">
    <property type="entry name" value="Pept_cys_AS"/>
</dbReference>
<keyword evidence="4" id="KW-0378">Hydrolase</keyword>
<evidence type="ECO:0000259" key="3">
    <source>
        <dbReference type="SMART" id="SM00645"/>
    </source>
</evidence>